<dbReference type="Gene3D" id="1.20.1640.10">
    <property type="entry name" value="Multidrug efflux transporter AcrB transmembrane domain"/>
    <property type="match status" value="2"/>
</dbReference>
<dbReference type="PANTHER" id="PTHR33406">
    <property type="entry name" value="MEMBRANE PROTEIN MJ1562-RELATED"/>
    <property type="match status" value="1"/>
</dbReference>
<feature type="transmembrane region" description="Helical" evidence="8">
    <location>
        <begin position="303"/>
        <end position="329"/>
    </location>
</feature>
<feature type="transmembrane region" description="Helical" evidence="8">
    <location>
        <begin position="179"/>
        <end position="198"/>
    </location>
</feature>
<keyword evidence="6 8" id="KW-0472">Membrane</keyword>
<dbReference type="Pfam" id="PF03176">
    <property type="entry name" value="MMPL"/>
    <property type="match status" value="2"/>
</dbReference>
<dbReference type="InterPro" id="IPR000731">
    <property type="entry name" value="SSD"/>
</dbReference>
<dbReference type="AlphaFoldDB" id="A0A3Q9ETF8"/>
<keyword evidence="3" id="KW-1003">Cell membrane</keyword>
<dbReference type="RefSeq" id="WP_126392840.1">
    <property type="nucleotide sequence ID" value="NZ_CP034539.1"/>
</dbReference>
<feature type="transmembrane region" description="Helical" evidence="8">
    <location>
        <begin position="233"/>
        <end position="253"/>
    </location>
</feature>
<evidence type="ECO:0000256" key="7">
    <source>
        <dbReference type="SAM" id="MobiDB-lite"/>
    </source>
</evidence>
<dbReference type="PROSITE" id="PS50156">
    <property type="entry name" value="SSD"/>
    <property type="match status" value="1"/>
</dbReference>
<evidence type="ECO:0000259" key="9">
    <source>
        <dbReference type="PROSITE" id="PS50156"/>
    </source>
</evidence>
<dbReference type="PANTHER" id="PTHR33406:SF11">
    <property type="entry name" value="MEMBRANE PROTEIN SCO6666-RELATED"/>
    <property type="match status" value="1"/>
</dbReference>
<dbReference type="GO" id="GO:0005886">
    <property type="term" value="C:plasma membrane"/>
    <property type="evidence" value="ECO:0007669"/>
    <property type="project" value="UniProtKB-SubCell"/>
</dbReference>
<evidence type="ECO:0000256" key="4">
    <source>
        <dbReference type="ARBA" id="ARBA00022692"/>
    </source>
</evidence>
<dbReference type="OrthoDB" id="7051771at2"/>
<evidence type="ECO:0000313" key="10">
    <source>
        <dbReference type="EMBL" id="AZQ35348.1"/>
    </source>
</evidence>
<feature type="transmembrane region" description="Helical" evidence="8">
    <location>
        <begin position="203"/>
        <end position="221"/>
    </location>
</feature>
<feature type="transmembrane region" description="Helical" evidence="8">
    <location>
        <begin position="598"/>
        <end position="617"/>
    </location>
</feature>
<feature type="transmembrane region" description="Helical" evidence="8">
    <location>
        <begin position="565"/>
        <end position="586"/>
    </location>
</feature>
<proteinExistence type="inferred from homology"/>
<feature type="transmembrane region" description="Helical" evidence="8">
    <location>
        <begin position="534"/>
        <end position="553"/>
    </location>
</feature>
<feature type="region of interest" description="Disordered" evidence="7">
    <location>
        <begin position="339"/>
        <end position="362"/>
    </location>
</feature>
<evidence type="ECO:0000256" key="8">
    <source>
        <dbReference type="SAM" id="Phobius"/>
    </source>
</evidence>
<reference evidence="10 11" key="1">
    <citation type="journal article" date="2019" name="Int. J. Syst. Evol. Microbiol.">
        <title>Streptomyces cyaneochromogenes sp. nov., a blue pigment-producing actinomycete from manganese-contaminated soil.</title>
        <authorList>
            <person name="Tang X."/>
            <person name="Zhao J."/>
            <person name="Li K."/>
            <person name="Chen Z."/>
            <person name="Sun Y."/>
            <person name="Gao J."/>
        </authorList>
    </citation>
    <scope>NUCLEOTIDE SEQUENCE [LARGE SCALE GENOMIC DNA]</scope>
    <source>
        <strain evidence="10 11">MK-45</strain>
    </source>
</reference>
<feature type="transmembrane region" description="Helical" evidence="8">
    <location>
        <begin position="674"/>
        <end position="702"/>
    </location>
</feature>
<evidence type="ECO:0000256" key="6">
    <source>
        <dbReference type="ARBA" id="ARBA00023136"/>
    </source>
</evidence>
<keyword evidence="11" id="KW-1185">Reference proteome</keyword>
<keyword evidence="5 8" id="KW-1133">Transmembrane helix</keyword>
<dbReference type="SUPFAM" id="SSF82866">
    <property type="entry name" value="Multidrug efflux transporter AcrB transmembrane domain"/>
    <property type="match status" value="2"/>
</dbReference>
<evidence type="ECO:0000256" key="5">
    <source>
        <dbReference type="ARBA" id="ARBA00022989"/>
    </source>
</evidence>
<gene>
    <name evidence="10" type="ORF">EJ357_19155</name>
</gene>
<dbReference type="InterPro" id="IPR004869">
    <property type="entry name" value="MMPL_dom"/>
</dbReference>
<evidence type="ECO:0000256" key="2">
    <source>
        <dbReference type="ARBA" id="ARBA00010157"/>
    </source>
</evidence>
<sequence>MATFLYKLGRLAFRRRHFVALIWVALLALAGVGAASAPSAGSSSFSIPGTEAQKAFDLLDQRFPGGSADGGTARVVFKAPDGEKMTDAANKATVEKTVKELSDGSEVVSVADPFKAHAVSKDGTTAYASVRYEVPGMELTDASRDALEDAGQQARDAGLTVEIGGDALQAAPEGAASEVIGLAVAAVVLVITFGSLVAAGLPLLTAIVGVGIGVSAITALANALDLGSTTSTLAAMIGLAVGIDYALFIVSRYRAELAEGRDREEAVGRATGTAGSAVVFAGLTVVIALAGLAVVNVPMLTKMGLAAAGTVVIAVLIALTMVPALLGYAGRKVRPAGEKSRRFGGRKKAAVDESGTGATSGRPNMGTRWASFVVRRPLAVLLLGVLGLGAAALPATSLELGLPDDGSQPTSTTQRRAYDMLSEGFGPGFNGPLVVVVDAKTSDAPKAAVTKVSDEIKDLKDVVTVTPATFNKSGDTATITVIPDSKPSSVSTEDLVHSIRDAGTGITADTDAKVLVTGTTAMNIDFSQKLNDALVPYLILVVGLAFLLLILVFRSILVPLKAALGFLLSVLAALGAVVAVFQWGWLADLFGVQETGPVMSMMPIFMVGVVFGLAMDYEVFLVTRMREAYVHGERPTQAVVTGFRHSARVVTAAAIIMIAVFSGFIGAGESMVKMIGFGLAIAVLFDAFVVRMAIVPAVLALLGKKAWWLPKWLDRVLPNVDVEGEALRTEAEADRDGERELVRV</sequence>
<feature type="domain" description="SSD" evidence="9">
    <location>
        <begin position="196"/>
        <end position="328"/>
    </location>
</feature>
<organism evidence="10 11">
    <name type="scientific">Streptomyces cyaneochromogenes</name>
    <dbReference type="NCBI Taxonomy" id="2496836"/>
    <lineage>
        <taxon>Bacteria</taxon>
        <taxon>Bacillati</taxon>
        <taxon>Actinomycetota</taxon>
        <taxon>Actinomycetes</taxon>
        <taxon>Kitasatosporales</taxon>
        <taxon>Streptomycetaceae</taxon>
        <taxon>Streptomyces</taxon>
    </lineage>
</organism>
<keyword evidence="4 8" id="KW-0812">Transmembrane</keyword>
<dbReference type="KEGG" id="scya:EJ357_19155"/>
<evidence type="ECO:0000313" key="11">
    <source>
        <dbReference type="Proteomes" id="UP000280298"/>
    </source>
</evidence>
<accession>A0A3Q9ETF8</accession>
<feature type="transmembrane region" description="Helical" evidence="8">
    <location>
        <begin position="274"/>
        <end position="297"/>
    </location>
</feature>
<dbReference type="Proteomes" id="UP000280298">
    <property type="component" value="Chromosome"/>
</dbReference>
<feature type="transmembrane region" description="Helical" evidence="8">
    <location>
        <begin position="378"/>
        <end position="396"/>
    </location>
</feature>
<dbReference type="EMBL" id="CP034539">
    <property type="protein sequence ID" value="AZQ35348.1"/>
    <property type="molecule type" value="Genomic_DNA"/>
</dbReference>
<comment type="similarity">
    <text evidence="2">Belongs to the resistance-nodulation-cell division (RND) (TC 2.A.6) family. MmpL subfamily.</text>
</comment>
<feature type="transmembrane region" description="Helical" evidence="8">
    <location>
        <begin position="649"/>
        <end position="668"/>
    </location>
</feature>
<protein>
    <submittedName>
        <fullName evidence="10">MMPL family transporter</fullName>
    </submittedName>
</protein>
<comment type="subcellular location">
    <subcellularLocation>
        <location evidence="1">Cell membrane</location>
        <topology evidence="1">Multi-pass membrane protein</topology>
    </subcellularLocation>
</comment>
<evidence type="ECO:0000256" key="3">
    <source>
        <dbReference type="ARBA" id="ARBA00022475"/>
    </source>
</evidence>
<dbReference type="InterPro" id="IPR050545">
    <property type="entry name" value="Mycobact_MmpL"/>
</dbReference>
<evidence type="ECO:0000256" key="1">
    <source>
        <dbReference type="ARBA" id="ARBA00004651"/>
    </source>
</evidence>
<name>A0A3Q9ETF8_9ACTN</name>